<name>A0A2P6TKD1_CHLSO</name>
<evidence type="ECO:0000313" key="3">
    <source>
        <dbReference type="Proteomes" id="UP000239899"/>
    </source>
</evidence>
<protein>
    <submittedName>
        <fullName evidence="2">Hemerythrin hhe cation binding subfamily</fullName>
    </submittedName>
</protein>
<gene>
    <name evidence="2" type="ORF">C2E21_6659</name>
</gene>
<accession>A0A2P6TKD1</accession>
<feature type="region of interest" description="Disordered" evidence="1">
    <location>
        <begin position="1"/>
        <end position="20"/>
    </location>
</feature>
<organism evidence="2 3">
    <name type="scientific">Chlorella sorokiniana</name>
    <name type="common">Freshwater green alga</name>
    <dbReference type="NCBI Taxonomy" id="3076"/>
    <lineage>
        <taxon>Eukaryota</taxon>
        <taxon>Viridiplantae</taxon>
        <taxon>Chlorophyta</taxon>
        <taxon>core chlorophytes</taxon>
        <taxon>Trebouxiophyceae</taxon>
        <taxon>Chlorellales</taxon>
        <taxon>Chlorellaceae</taxon>
        <taxon>Chlorella clade</taxon>
        <taxon>Chlorella</taxon>
    </lineage>
</organism>
<keyword evidence="3" id="KW-1185">Reference proteome</keyword>
<sequence>MEGVQPSSPRHLVLPGTADAPQPLVPIPEPGLVDILLCDHRHTLTLFNHATKAAAQGNTHNMELLAGALALDIRLHAQAVTDVVCPLLERRFGGEGAVLAARAAQQLTAVERDVLEMLTLRRERDWSALAQRMDMTHKDYATHVRDVEVEVLPRLAATLRLDELASVGLLFSQQKQTASLAPKTGSAFDAAAAAGPHAASVLGGPLLAGEYQPHSHHAGAALAAGSPGAAAGVTGATGLAPFVQPLGSQVEGGSSGLPVAVPDKIVTPSQLVLMGEEQ</sequence>
<evidence type="ECO:0000256" key="1">
    <source>
        <dbReference type="SAM" id="MobiDB-lite"/>
    </source>
</evidence>
<evidence type="ECO:0000313" key="2">
    <source>
        <dbReference type="EMBL" id="PRW44498.1"/>
    </source>
</evidence>
<dbReference type="EMBL" id="LHPG02000013">
    <property type="protein sequence ID" value="PRW44498.1"/>
    <property type="molecule type" value="Genomic_DNA"/>
</dbReference>
<proteinExistence type="predicted"/>
<dbReference type="Proteomes" id="UP000239899">
    <property type="component" value="Unassembled WGS sequence"/>
</dbReference>
<comment type="caution">
    <text evidence="2">The sequence shown here is derived from an EMBL/GenBank/DDBJ whole genome shotgun (WGS) entry which is preliminary data.</text>
</comment>
<dbReference type="OrthoDB" id="10375274at2759"/>
<reference evidence="2 3" key="1">
    <citation type="journal article" date="2018" name="Plant J.">
        <title>Genome sequences of Chlorella sorokiniana UTEX 1602 and Micractinium conductrix SAG 241.80: implications to maltose excretion by a green alga.</title>
        <authorList>
            <person name="Arriola M.B."/>
            <person name="Velmurugan N."/>
            <person name="Zhang Y."/>
            <person name="Plunkett M.H."/>
            <person name="Hondzo H."/>
            <person name="Barney B.M."/>
        </authorList>
    </citation>
    <scope>NUCLEOTIDE SEQUENCE [LARGE SCALE GENOMIC DNA]</scope>
    <source>
        <strain evidence="3">UTEX 1602</strain>
    </source>
</reference>
<dbReference type="AlphaFoldDB" id="A0A2P6TKD1"/>